<comment type="pathway">
    <text evidence="1">Lipid metabolism.</text>
</comment>
<evidence type="ECO:0000256" key="8">
    <source>
        <dbReference type="ARBA" id="ARBA00039866"/>
    </source>
</evidence>
<evidence type="ECO:0000256" key="3">
    <source>
        <dbReference type="ARBA" id="ARBA00022679"/>
    </source>
</evidence>
<dbReference type="Gene3D" id="3.40.630.30">
    <property type="match status" value="1"/>
</dbReference>
<dbReference type="OrthoDB" id="9787072at2"/>
<comment type="catalytic activity">
    <reaction evidence="10">
        <text>a (3R)-hydroxyacyl-[ACP] + L-ornithine = a lyso-ornithine lipid + holo-[ACP] + H(+)</text>
        <dbReference type="Rhea" id="RHEA:20633"/>
        <dbReference type="Rhea" id="RHEA-COMP:9685"/>
        <dbReference type="Rhea" id="RHEA-COMP:9945"/>
        <dbReference type="ChEBI" id="CHEBI:15378"/>
        <dbReference type="ChEBI" id="CHEBI:46911"/>
        <dbReference type="ChEBI" id="CHEBI:64479"/>
        <dbReference type="ChEBI" id="CHEBI:78827"/>
        <dbReference type="ChEBI" id="CHEBI:138482"/>
        <dbReference type="EC" id="2.3.2.30"/>
    </reaction>
    <physiologicalReaction direction="left-to-right" evidence="10">
        <dbReference type="Rhea" id="RHEA:20634"/>
    </physiologicalReaction>
</comment>
<evidence type="ECO:0000256" key="10">
    <source>
        <dbReference type="ARBA" id="ARBA00047785"/>
    </source>
</evidence>
<gene>
    <name evidence="11" type="ORF">PEV8663_01578</name>
</gene>
<name>A0A238K7M3_9RHOB</name>
<dbReference type="Pfam" id="PF13444">
    <property type="entry name" value="Acetyltransf_5"/>
    <property type="match status" value="1"/>
</dbReference>
<keyword evidence="12" id="KW-1185">Reference proteome</keyword>
<protein>
    <recommendedName>
        <fullName evidence="8">L-ornithine N(alpha)-acyltransferase</fullName>
        <ecNumber evidence="7">2.3.2.30</ecNumber>
    </recommendedName>
</protein>
<evidence type="ECO:0000256" key="7">
    <source>
        <dbReference type="ARBA" id="ARBA00039058"/>
    </source>
</evidence>
<evidence type="ECO:0000313" key="12">
    <source>
        <dbReference type="Proteomes" id="UP000220836"/>
    </source>
</evidence>
<keyword evidence="2" id="KW-0444">Lipid biosynthesis</keyword>
<dbReference type="PANTHER" id="PTHR37323">
    <property type="entry name" value="GCN5-RELATED N-ACETYLTRANSFERASE"/>
    <property type="match status" value="1"/>
</dbReference>
<accession>A0A238K7M3</accession>
<dbReference type="EC" id="2.3.2.30" evidence="7"/>
<dbReference type="AlphaFoldDB" id="A0A238K7M3"/>
<dbReference type="SUPFAM" id="SSF55729">
    <property type="entry name" value="Acyl-CoA N-acyltransferases (Nat)"/>
    <property type="match status" value="1"/>
</dbReference>
<dbReference type="InterPro" id="IPR016181">
    <property type="entry name" value="Acyl_CoA_acyltransferase"/>
</dbReference>
<dbReference type="EMBL" id="FXYH01000004">
    <property type="protein sequence ID" value="SMX38859.1"/>
    <property type="molecule type" value="Genomic_DNA"/>
</dbReference>
<comment type="function">
    <text evidence="9">Catalyzes the first step in the biosynthesis of ornithine lipids, which are phosphorus-free membrane lipids. Catalyzes the 3-hydroxyacyl-acyl carrier protein-dependent acylation of ornithine to form lyso-ornithine lipid (LOL).</text>
</comment>
<keyword evidence="4" id="KW-0443">Lipid metabolism</keyword>
<dbReference type="GO" id="GO:0006629">
    <property type="term" value="P:lipid metabolic process"/>
    <property type="evidence" value="ECO:0007669"/>
    <property type="project" value="UniProtKB-KW"/>
</dbReference>
<proteinExistence type="inferred from homology"/>
<reference evidence="11 12" key="1">
    <citation type="submission" date="2017-05" db="EMBL/GenBank/DDBJ databases">
        <authorList>
            <person name="Song R."/>
            <person name="Chenine A.L."/>
            <person name="Ruprecht R.M."/>
        </authorList>
    </citation>
    <scope>NUCLEOTIDE SEQUENCE [LARGE SCALE GENOMIC DNA]</scope>
    <source>
        <strain evidence="11 12">CECT 8663</strain>
    </source>
</reference>
<dbReference type="Proteomes" id="UP000220836">
    <property type="component" value="Unassembled WGS sequence"/>
</dbReference>
<evidence type="ECO:0000256" key="2">
    <source>
        <dbReference type="ARBA" id="ARBA00022516"/>
    </source>
</evidence>
<evidence type="ECO:0000256" key="6">
    <source>
        <dbReference type="ARBA" id="ARBA00038095"/>
    </source>
</evidence>
<dbReference type="PANTHER" id="PTHR37323:SF1">
    <property type="entry name" value="L-ORNITHINE N(ALPHA)-ACYLTRANSFERASE"/>
    <property type="match status" value="1"/>
</dbReference>
<evidence type="ECO:0000313" key="11">
    <source>
        <dbReference type="EMBL" id="SMX38859.1"/>
    </source>
</evidence>
<sequence length="246" mass="27666">MISLVKGRYTARLARGTKDIEMAQTLRGRAFGRQSDGRWLDKDPFDARCDHVLIEDHHSGRLVCCFRFLPLASGAEINSCYSAQFYDLKRLAAFDQPMVEMGRFCVDTTVFDPDILRIAWAAMTDYVDRNGVELLFGCASFSGTDPKVYSDAFDLLNSRYLVPDHWRPEVKSPDVVSLARPVPAVADSRRGLLRMPPMLRTYLMMGGWVSDHAVIDHDMGTLHVFTGVEIALIPPARKRLLRAVVG</sequence>
<evidence type="ECO:0000256" key="5">
    <source>
        <dbReference type="ARBA" id="ARBA00023315"/>
    </source>
</evidence>
<comment type="similarity">
    <text evidence="6">Belongs to the acetyltransferase family. OlsB subfamily.</text>
</comment>
<organism evidence="11 12">
    <name type="scientific">Pelagimonas varians</name>
    <dbReference type="NCBI Taxonomy" id="696760"/>
    <lineage>
        <taxon>Bacteria</taxon>
        <taxon>Pseudomonadati</taxon>
        <taxon>Pseudomonadota</taxon>
        <taxon>Alphaproteobacteria</taxon>
        <taxon>Rhodobacterales</taxon>
        <taxon>Roseobacteraceae</taxon>
        <taxon>Pelagimonas</taxon>
    </lineage>
</organism>
<evidence type="ECO:0000256" key="1">
    <source>
        <dbReference type="ARBA" id="ARBA00005189"/>
    </source>
</evidence>
<keyword evidence="5" id="KW-0012">Acyltransferase</keyword>
<evidence type="ECO:0000256" key="9">
    <source>
        <dbReference type="ARBA" id="ARBA00045724"/>
    </source>
</evidence>
<dbReference type="GO" id="GO:0043810">
    <property type="term" value="F:ornithine-acyl [acyl carrier protein] N-acyltransferase activity"/>
    <property type="evidence" value="ECO:0007669"/>
    <property type="project" value="UniProtKB-EC"/>
</dbReference>
<dbReference type="InterPro" id="IPR052351">
    <property type="entry name" value="Ornithine_N-alpha-AT"/>
</dbReference>
<evidence type="ECO:0000256" key="4">
    <source>
        <dbReference type="ARBA" id="ARBA00023098"/>
    </source>
</evidence>
<keyword evidence="3" id="KW-0808">Transferase</keyword>